<name>A0A2S3ZPQ8_9MICO</name>
<protein>
    <submittedName>
        <fullName evidence="1">Uncharacterized protein</fullName>
    </submittedName>
</protein>
<dbReference type="Proteomes" id="UP000237104">
    <property type="component" value="Unassembled WGS sequence"/>
</dbReference>
<comment type="caution">
    <text evidence="1">The sequence shown here is derived from an EMBL/GenBank/DDBJ whole genome shotgun (WGS) entry which is preliminary data.</text>
</comment>
<evidence type="ECO:0000313" key="2">
    <source>
        <dbReference type="Proteomes" id="UP000237104"/>
    </source>
</evidence>
<proteinExistence type="predicted"/>
<dbReference type="AlphaFoldDB" id="A0A2S3ZPQ8"/>
<reference evidence="1 2" key="1">
    <citation type="submission" date="2018-01" db="EMBL/GenBank/DDBJ databases">
        <title>Cryobacterium sp. nov., from glaciers in China.</title>
        <authorList>
            <person name="Liu Q."/>
            <person name="Xin Y.-H."/>
        </authorList>
    </citation>
    <scope>NUCLEOTIDE SEQUENCE [LARGE SCALE GENOMIC DNA]</scope>
    <source>
        <strain evidence="1 2">TMB1-8</strain>
    </source>
</reference>
<dbReference type="EMBL" id="PPXF01000011">
    <property type="protein sequence ID" value="POH71205.1"/>
    <property type="molecule type" value="Genomic_DNA"/>
</dbReference>
<sequence length="136" mass="14372">MDAFIASIDPGVIDRIDDVTDDSFGCRGLDIDPDQLVRQWENRRYVVFRADVSPLEGLALLDDLVTEQVADGWTLARDNAADGDGGRRVQLVATNAGGGDDEVGFGLSVSGGGEVAGQTSLNISATSPCFEAVARR</sequence>
<organism evidence="1 2">
    <name type="scientific">Cryobacterium zongtaii</name>
    <dbReference type="NCBI Taxonomy" id="1259217"/>
    <lineage>
        <taxon>Bacteria</taxon>
        <taxon>Bacillati</taxon>
        <taxon>Actinomycetota</taxon>
        <taxon>Actinomycetes</taxon>
        <taxon>Micrococcales</taxon>
        <taxon>Microbacteriaceae</taxon>
        <taxon>Cryobacterium</taxon>
    </lineage>
</organism>
<gene>
    <name evidence="1" type="ORF">C3B59_00945</name>
</gene>
<evidence type="ECO:0000313" key="1">
    <source>
        <dbReference type="EMBL" id="POH71205.1"/>
    </source>
</evidence>
<accession>A0A2S3ZPQ8</accession>